<evidence type="ECO:0000256" key="2">
    <source>
        <dbReference type="ARBA" id="ARBA00004496"/>
    </source>
</evidence>
<dbReference type="RefSeq" id="XP_040623467.1">
    <property type="nucleotide sequence ID" value="XM_040774236.1"/>
</dbReference>
<feature type="compositionally biased region" description="Acidic residues" evidence="7">
    <location>
        <begin position="1"/>
        <end position="15"/>
    </location>
</feature>
<dbReference type="Gene3D" id="3.30.70.330">
    <property type="match status" value="1"/>
</dbReference>
<comment type="subcellular location">
    <subcellularLocation>
        <location evidence="2">Cytoplasm</location>
    </subcellularLocation>
    <subcellularLocation>
        <location evidence="1">Nucleus</location>
    </subcellularLocation>
</comment>
<keyword evidence="4 6" id="KW-0694">RNA-binding</keyword>
<dbReference type="OMA" id="QINETIM"/>
<evidence type="ECO:0000256" key="6">
    <source>
        <dbReference type="PROSITE-ProRule" id="PRU00176"/>
    </source>
</evidence>
<evidence type="ECO:0000256" key="5">
    <source>
        <dbReference type="ARBA" id="ARBA00023242"/>
    </source>
</evidence>
<dbReference type="GO" id="GO:0003729">
    <property type="term" value="F:mRNA binding"/>
    <property type="evidence" value="ECO:0007669"/>
    <property type="project" value="InterPro"/>
</dbReference>
<dbReference type="InterPro" id="IPR033744">
    <property type="entry name" value="RRM_RBM8"/>
</dbReference>
<evidence type="ECO:0000256" key="7">
    <source>
        <dbReference type="SAM" id="MobiDB-lite"/>
    </source>
</evidence>
<dbReference type="GO" id="GO:0006396">
    <property type="term" value="P:RNA processing"/>
    <property type="evidence" value="ECO:0007669"/>
    <property type="project" value="InterPro"/>
</dbReference>
<sequence>MSDHDDEMILDEEDGTVTRRGRGFREGTSGELNRTEQQFDRIDVGGGREGDTGKAARSVEGWIIFVTGVHEEASEEDLQDKFADFGEIKNLHLNLDRRTGFVKGYALIEYDTFKEAKSAVDACDGSTLLEQEIHCDFAFTKPPPTIPRGPMRGGRGGGGGPRQRGRSQSPGR</sequence>
<dbReference type="Pfam" id="PF00076">
    <property type="entry name" value="RRM_1"/>
    <property type="match status" value="1"/>
</dbReference>
<organism evidence="9 10">
    <name type="scientific">Dacryopinax primogenitus (strain DJM 731)</name>
    <name type="common">Brown rot fungus</name>
    <dbReference type="NCBI Taxonomy" id="1858805"/>
    <lineage>
        <taxon>Eukaryota</taxon>
        <taxon>Fungi</taxon>
        <taxon>Dikarya</taxon>
        <taxon>Basidiomycota</taxon>
        <taxon>Agaricomycotina</taxon>
        <taxon>Dacrymycetes</taxon>
        <taxon>Dacrymycetales</taxon>
        <taxon>Dacrymycetaceae</taxon>
        <taxon>Dacryopinax</taxon>
    </lineage>
</organism>
<dbReference type="OrthoDB" id="15688at2759"/>
<dbReference type="GO" id="GO:0005634">
    <property type="term" value="C:nucleus"/>
    <property type="evidence" value="ECO:0007669"/>
    <property type="project" value="UniProtKB-SubCell"/>
</dbReference>
<feature type="domain" description="RRM" evidence="8">
    <location>
        <begin position="62"/>
        <end position="140"/>
    </location>
</feature>
<protein>
    <submittedName>
        <fullName evidence="9">RNA-binding domain-containing protein</fullName>
    </submittedName>
</protein>
<reference evidence="9 10" key="1">
    <citation type="journal article" date="2012" name="Science">
        <title>The Paleozoic origin of enzymatic lignin decomposition reconstructed from 31 fungal genomes.</title>
        <authorList>
            <person name="Floudas D."/>
            <person name="Binder M."/>
            <person name="Riley R."/>
            <person name="Barry K."/>
            <person name="Blanchette R.A."/>
            <person name="Henrissat B."/>
            <person name="Martinez A.T."/>
            <person name="Otillar R."/>
            <person name="Spatafora J.W."/>
            <person name="Yadav J.S."/>
            <person name="Aerts A."/>
            <person name="Benoit I."/>
            <person name="Boyd A."/>
            <person name="Carlson A."/>
            <person name="Copeland A."/>
            <person name="Coutinho P.M."/>
            <person name="de Vries R.P."/>
            <person name="Ferreira P."/>
            <person name="Findley K."/>
            <person name="Foster B."/>
            <person name="Gaskell J."/>
            <person name="Glotzer D."/>
            <person name="Gorecki P."/>
            <person name="Heitman J."/>
            <person name="Hesse C."/>
            <person name="Hori C."/>
            <person name="Igarashi K."/>
            <person name="Jurgens J.A."/>
            <person name="Kallen N."/>
            <person name="Kersten P."/>
            <person name="Kohler A."/>
            <person name="Kuees U."/>
            <person name="Kumar T.K.A."/>
            <person name="Kuo A."/>
            <person name="LaButti K."/>
            <person name="Larrondo L.F."/>
            <person name="Lindquist E."/>
            <person name="Ling A."/>
            <person name="Lombard V."/>
            <person name="Lucas S."/>
            <person name="Lundell T."/>
            <person name="Martin R."/>
            <person name="McLaughlin D.J."/>
            <person name="Morgenstern I."/>
            <person name="Morin E."/>
            <person name="Murat C."/>
            <person name="Nagy L.G."/>
            <person name="Nolan M."/>
            <person name="Ohm R.A."/>
            <person name="Patyshakuliyeva A."/>
            <person name="Rokas A."/>
            <person name="Ruiz-Duenas F.J."/>
            <person name="Sabat G."/>
            <person name="Salamov A."/>
            <person name="Samejima M."/>
            <person name="Schmutz J."/>
            <person name="Slot J.C."/>
            <person name="St John F."/>
            <person name="Stenlid J."/>
            <person name="Sun H."/>
            <person name="Sun S."/>
            <person name="Syed K."/>
            <person name="Tsang A."/>
            <person name="Wiebenga A."/>
            <person name="Young D."/>
            <person name="Pisabarro A."/>
            <person name="Eastwood D.C."/>
            <person name="Martin F."/>
            <person name="Cullen D."/>
            <person name="Grigoriev I.V."/>
            <person name="Hibbett D.S."/>
        </authorList>
    </citation>
    <scope>NUCLEOTIDE SEQUENCE [LARGE SCALE GENOMIC DNA]</scope>
    <source>
        <strain evidence="9 10">DJM-731 SS1</strain>
    </source>
</reference>
<keyword evidence="5" id="KW-0539">Nucleus</keyword>
<keyword evidence="10" id="KW-1185">Reference proteome</keyword>
<dbReference type="EMBL" id="JH795883">
    <property type="protein sequence ID" value="EJT96569.1"/>
    <property type="molecule type" value="Genomic_DNA"/>
</dbReference>
<feature type="region of interest" description="Disordered" evidence="7">
    <location>
        <begin position="139"/>
        <end position="172"/>
    </location>
</feature>
<dbReference type="CDD" id="cd12324">
    <property type="entry name" value="RRM_RBM8"/>
    <property type="match status" value="1"/>
</dbReference>
<dbReference type="GeneID" id="63689298"/>
<dbReference type="InterPro" id="IPR008111">
    <property type="entry name" value="RNA-bd_8"/>
</dbReference>
<evidence type="ECO:0000256" key="3">
    <source>
        <dbReference type="ARBA" id="ARBA00022490"/>
    </source>
</evidence>
<dbReference type="STRING" id="1858805.M5FPR8"/>
<proteinExistence type="predicted"/>
<dbReference type="AlphaFoldDB" id="M5FPR8"/>
<dbReference type="PROSITE" id="PS50102">
    <property type="entry name" value="RRM"/>
    <property type="match status" value="1"/>
</dbReference>
<dbReference type="GO" id="GO:0005737">
    <property type="term" value="C:cytoplasm"/>
    <property type="evidence" value="ECO:0007669"/>
    <property type="project" value="UniProtKB-SubCell"/>
</dbReference>
<feature type="compositionally biased region" description="Gly residues" evidence="7">
    <location>
        <begin position="151"/>
        <end position="162"/>
    </location>
</feature>
<dbReference type="InterPro" id="IPR035979">
    <property type="entry name" value="RBD_domain_sf"/>
</dbReference>
<dbReference type="SUPFAM" id="SSF54928">
    <property type="entry name" value="RNA-binding domain, RBD"/>
    <property type="match status" value="1"/>
</dbReference>
<dbReference type="InterPro" id="IPR000504">
    <property type="entry name" value="RRM_dom"/>
</dbReference>
<dbReference type="InterPro" id="IPR012677">
    <property type="entry name" value="Nucleotide-bd_a/b_plait_sf"/>
</dbReference>
<evidence type="ECO:0000259" key="8">
    <source>
        <dbReference type="PROSITE" id="PS50102"/>
    </source>
</evidence>
<dbReference type="HOGENOM" id="CLU_012062_18_1_1"/>
<dbReference type="PANTHER" id="PTHR45894">
    <property type="entry name" value="RNA-BINDING PROTEIN 8A"/>
    <property type="match status" value="1"/>
</dbReference>
<evidence type="ECO:0000313" key="10">
    <source>
        <dbReference type="Proteomes" id="UP000030653"/>
    </source>
</evidence>
<evidence type="ECO:0000313" key="9">
    <source>
        <dbReference type="EMBL" id="EJT96569.1"/>
    </source>
</evidence>
<dbReference type="SMART" id="SM00360">
    <property type="entry name" value="RRM"/>
    <property type="match status" value="1"/>
</dbReference>
<keyword evidence="3" id="KW-0963">Cytoplasm</keyword>
<dbReference type="PRINTS" id="PR01738">
    <property type="entry name" value="RNABINDINGM8"/>
</dbReference>
<feature type="region of interest" description="Disordered" evidence="7">
    <location>
        <begin position="1"/>
        <end position="37"/>
    </location>
</feature>
<evidence type="ECO:0000256" key="1">
    <source>
        <dbReference type="ARBA" id="ARBA00004123"/>
    </source>
</evidence>
<name>M5FPR8_DACPD</name>
<dbReference type="Proteomes" id="UP000030653">
    <property type="component" value="Unassembled WGS sequence"/>
</dbReference>
<accession>M5FPR8</accession>
<gene>
    <name evidence="9" type="ORF">DACRYDRAFT_25601</name>
</gene>
<evidence type="ECO:0000256" key="4">
    <source>
        <dbReference type="ARBA" id="ARBA00022884"/>
    </source>
</evidence>